<proteinExistence type="predicted"/>
<name>A0ACC2BY80_DIPCM</name>
<dbReference type="EMBL" id="CM055103">
    <property type="protein sequence ID" value="KAJ7534719.1"/>
    <property type="molecule type" value="Genomic_DNA"/>
</dbReference>
<gene>
    <name evidence="1" type="ORF">O6H91_12G000400</name>
</gene>
<reference evidence="2" key="1">
    <citation type="journal article" date="2024" name="Proc. Natl. Acad. Sci. U.S.A.">
        <title>Extraordinary preservation of gene collinearity over three hundred million years revealed in homosporous lycophytes.</title>
        <authorList>
            <person name="Li C."/>
            <person name="Wickell D."/>
            <person name="Kuo L.Y."/>
            <person name="Chen X."/>
            <person name="Nie B."/>
            <person name="Liao X."/>
            <person name="Peng D."/>
            <person name="Ji J."/>
            <person name="Jenkins J."/>
            <person name="Williams M."/>
            <person name="Shu S."/>
            <person name="Plott C."/>
            <person name="Barry K."/>
            <person name="Rajasekar S."/>
            <person name="Grimwood J."/>
            <person name="Han X."/>
            <person name="Sun S."/>
            <person name="Hou Z."/>
            <person name="He W."/>
            <person name="Dai G."/>
            <person name="Sun C."/>
            <person name="Schmutz J."/>
            <person name="Leebens-Mack J.H."/>
            <person name="Li F.W."/>
            <person name="Wang L."/>
        </authorList>
    </citation>
    <scope>NUCLEOTIDE SEQUENCE [LARGE SCALE GENOMIC DNA]</scope>
    <source>
        <strain evidence="2">cv. PW_Plant_1</strain>
    </source>
</reference>
<comment type="caution">
    <text evidence="1">The sequence shown here is derived from an EMBL/GenBank/DDBJ whole genome shotgun (WGS) entry which is preliminary data.</text>
</comment>
<dbReference type="Proteomes" id="UP001162992">
    <property type="component" value="Chromosome 12"/>
</dbReference>
<accession>A0ACC2BY80</accession>
<keyword evidence="2" id="KW-1185">Reference proteome</keyword>
<sequence>MHAGSEHAGRLVGMERLWQEFFSDPSQWWDNRFTKKSPKSPDFKHKSTLEGLWVDSWLNPSWVKAKIATMALDHIQSSEWRSRVPASFCNGEKVSKLCQEGRLKEALHMVKLMVQQTTKAPIRDYVCLVKGCARRKALAEGKQVHALIIHSKLDSNIFLANNLIDMYSKCGSVSDAHKVFSAMPQRNVFSWTAIISGYADSGQGVEAINLFQQMQETGIPPDKVAFVVVLKVCARITALEQGKQLHSDIIKSSFESDLIVANTLVDMYAKCGCTEDARELFNNMKERDVVSWNVMIAGYAQNGLGKEALALYEQMQREGVQPSRVTFVVLLKACASIAALEQGKQLHSDIIKRGFGLDVIVRSTLVDMYAKCGCLEDARELFNNMSERNVVLWTLMIAGYAQNGLCKEALALYEQMQQEAVLPNNVTFAVLLKACASIAALEQGKQLHLHIIKRGFESDVIVRSTLVDMYAKCGCTKYARELFNNMSERDVVSWNVMIAGYAQNGLVKEALALHEQMKQEGVQPDDVTFVVLLKACASIAALEQGKQLRSDIIKRGLEWDLIVANTLVDMYSKCGCTVDARELFNNMIERDVVSWNVMIAGYAQNGLGKEALALYEQMKQEGLQPNNVTYICVLSACSHSGLIDKGLHLFDSMCKDLGVTPTLEHYACMVDLLGRAGCLADAEDFIIRLPIQPDSVIWRTLLGAARNYGHVEIGRRAFDCVMKLEPENASDYVLLSNIYAAAGRMDEVAKIRKEMKDIGVKKVPGCSWIEVDKQVHTFVGGDASHPQSKKIFAELDRLVGLMKEAGYTPDLSFVLDDMEDEEKEIALCKHSEKLAIAFGLISTPSGTPIRIKKNLHMCGDCHNATKIISKIMGRDISVMDANRFHHFKNGVCSCGDYW</sequence>
<organism evidence="1 2">
    <name type="scientific">Diphasiastrum complanatum</name>
    <name type="common">Issler's clubmoss</name>
    <name type="synonym">Lycopodium complanatum</name>
    <dbReference type="NCBI Taxonomy" id="34168"/>
    <lineage>
        <taxon>Eukaryota</taxon>
        <taxon>Viridiplantae</taxon>
        <taxon>Streptophyta</taxon>
        <taxon>Embryophyta</taxon>
        <taxon>Tracheophyta</taxon>
        <taxon>Lycopodiopsida</taxon>
        <taxon>Lycopodiales</taxon>
        <taxon>Lycopodiaceae</taxon>
        <taxon>Lycopodioideae</taxon>
        <taxon>Diphasiastrum</taxon>
    </lineage>
</organism>
<evidence type="ECO:0000313" key="1">
    <source>
        <dbReference type="EMBL" id="KAJ7534719.1"/>
    </source>
</evidence>
<evidence type="ECO:0000313" key="2">
    <source>
        <dbReference type="Proteomes" id="UP001162992"/>
    </source>
</evidence>
<protein>
    <submittedName>
        <fullName evidence="1">Uncharacterized protein</fullName>
    </submittedName>
</protein>